<comment type="caution">
    <text evidence="1">The sequence shown here is derived from an EMBL/GenBank/DDBJ whole genome shotgun (WGS) entry which is preliminary data.</text>
</comment>
<dbReference type="Gene3D" id="1.25.40.10">
    <property type="entry name" value="Tetratricopeptide repeat domain"/>
    <property type="match status" value="3"/>
</dbReference>
<dbReference type="AlphaFoldDB" id="A0A0B1ZR47"/>
<dbReference type="SUPFAM" id="SSF48452">
    <property type="entry name" value="TPR-like"/>
    <property type="match status" value="2"/>
</dbReference>
<reference evidence="1 2" key="1">
    <citation type="submission" date="2014-10" db="EMBL/GenBank/DDBJ databases">
        <title>Genome sequence of Novosphingobium malaysiense MUSC 273(T).</title>
        <authorList>
            <person name="Lee L.-H."/>
        </authorList>
    </citation>
    <scope>NUCLEOTIDE SEQUENCE [LARGE SCALE GENOMIC DNA]</scope>
    <source>
        <strain evidence="1 2">MUSC 273</strain>
    </source>
</reference>
<dbReference type="Pfam" id="PF13759">
    <property type="entry name" value="2OG-FeII_Oxy_5"/>
    <property type="match status" value="1"/>
</dbReference>
<evidence type="ECO:0000313" key="1">
    <source>
        <dbReference type="EMBL" id="KHK93610.1"/>
    </source>
</evidence>
<proteinExistence type="predicted"/>
<dbReference type="Proteomes" id="UP000031057">
    <property type="component" value="Unassembled WGS sequence"/>
</dbReference>
<organism evidence="1 2">
    <name type="scientific">Novosphingobium malaysiense</name>
    <dbReference type="NCBI Taxonomy" id="1348853"/>
    <lineage>
        <taxon>Bacteria</taxon>
        <taxon>Pseudomonadati</taxon>
        <taxon>Pseudomonadota</taxon>
        <taxon>Alphaproteobacteria</taxon>
        <taxon>Sphingomonadales</taxon>
        <taxon>Sphingomonadaceae</taxon>
        <taxon>Novosphingobium</taxon>
    </lineage>
</organism>
<dbReference type="InterPro" id="IPR012668">
    <property type="entry name" value="CHP02466"/>
</dbReference>
<evidence type="ECO:0000313" key="2">
    <source>
        <dbReference type="Proteomes" id="UP000031057"/>
    </source>
</evidence>
<protein>
    <submittedName>
        <fullName evidence="1">Uncharacterized protein</fullName>
    </submittedName>
</protein>
<dbReference type="Gene3D" id="2.60.120.620">
    <property type="entry name" value="q2cbj1_9rhob like domain"/>
    <property type="match status" value="1"/>
</dbReference>
<gene>
    <name evidence="1" type="ORF">LK12_00905</name>
</gene>
<dbReference type="EMBL" id="JTDI01000001">
    <property type="protein sequence ID" value="KHK93610.1"/>
    <property type="molecule type" value="Genomic_DNA"/>
</dbReference>
<name>A0A0B1ZR47_9SPHN</name>
<dbReference type="InterPro" id="IPR011990">
    <property type="entry name" value="TPR-like_helical_dom_sf"/>
</dbReference>
<keyword evidence="2" id="KW-1185">Reference proteome</keyword>
<dbReference type="STRING" id="1348853.LK12_00905"/>
<accession>A0A0B1ZR47</accession>
<sequence length="488" mass="53574">MSDDPEAMARLAEQALSDGREEEAECKLSSYLERQPRNATLLHWVAMLRRALDRRETAISALVQARRIVPENAGILHALAHVTLEAGRPASALFEQSIRLAPSKPEIRLGLASARFAEGDGARGLAELDAMLAANPGWMEGHRQYAQLAALLGQDGSALSSIDRALARFPQGDELHRMGIALLLEGERYPEALERAKSAIATRGALAPYVLMRAAALDETGRGDEAAHLYDALGAPGDAGHAVWLARHYLRNGQPDQAAAVVEPWLSQPGAEGVWPYAELAWRLCNDPRADWLGGQPGLWKVVDLDPDELGLESLRELLRQLHEGSGRFLDQSVRNGTQTEGALLARIDPQIARVREVLRREVTRFAADLPDSDPAHPMLSQKRTSRPRFAGSWSVRLTGSGFHTPHHHPQGWISSALYLSLPDDLNGREGQLDLGGAPAELGLALDPRHCVEPREARLVLFPSWMWHGTRPFRAGERMTIAFDVART</sequence>